<dbReference type="InterPro" id="IPR008271">
    <property type="entry name" value="Ser/Thr_kinase_AS"/>
</dbReference>
<dbReference type="PROSITE" id="PS00108">
    <property type="entry name" value="PROTEIN_KINASE_ST"/>
    <property type="match status" value="1"/>
</dbReference>
<dbReference type="EMBL" id="NBNE01006734">
    <property type="protein sequence ID" value="OWZ01594.1"/>
    <property type="molecule type" value="Genomic_DNA"/>
</dbReference>
<feature type="transmembrane region" description="Helical" evidence="2">
    <location>
        <begin position="366"/>
        <end position="386"/>
    </location>
</feature>
<dbReference type="AlphaFoldDB" id="A0A225V916"/>
<protein>
    <submittedName>
        <fullName evidence="5">TKL/DRK protein kinase</fullName>
    </submittedName>
</protein>
<dbReference type="PANTHER" id="PTHR44329:SF214">
    <property type="entry name" value="PROTEIN KINASE DOMAIN-CONTAINING PROTEIN"/>
    <property type="match status" value="1"/>
</dbReference>
<comment type="caution">
    <text evidence="5">The sequence shown here is derived from an EMBL/GenBank/DDBJ whole genome shotgun (WGS) entry which is preliminary data.</text>
</comment>
<dbReference type="InterPro" id="IPR002200">
    <property type="entry name" value="Elicitin"/>
</dbReference>
<dbReference type="Gene3D" id="3.30.200.20">
    <property type="entry name" value="Phosphorylase Kinase, domain 1"/>
    <property type="match status" value="1"/>
</dbReference>
<dbReference type="GO" id="GO:0005524">
    <property type="term" value="F:ATP binding"/>
    <property type="evidence" value="ECO:0007669"/>
    <property type="project" value="InterPro"/>
</dbReference>
<dbReference type="Pfam" id="PF00069">
    <property type="entry name" value="Pkinase"/>
    <property type="match status" value="1"/>
</dbReference>
<dbReference type="Gene3D" id="1.20.5.510">
    <property type="entry name" value="Single helix bin"/>
    <property type="match status" value="1"/>
</dbReference>
<evidence type="ECO:0000256" key="1">
    <source>
        <dbReference type="SAM" id="MobiDB-lite"/>
    </source>
</evidence>
<feature type="domain" description="Protein kinase" evidence="4">
    <location>
        <begin position="458"/>
        <end position="731"/>
    </location>
</feature>
<keyword evidence="5" id="KW-0418">Kinase</keyword>
<dbReference type="Gene3D" id="1.10.510.10">
    <property type="entry name" value="Transferase(Phosphotransferase) domain 1"/>
    <property type="match status" value="1"/>
</dbReference>
<accession>A0A225V916</accession>
<dbReference type="InterPro" id="IPR051681">
    <property type="entry name" value="Ser/Thr_Kinases-Pseudokinases"/>
</dbReference>
<reference evidence="6" key="1">
    <citation type="submission" date="2017-03" db="EMBL/GenBank/DDBJ databases">
        <title>Phytopthora megakarya and P. palmivora, two closely related causual agents of cacao black pod achieved similar genome size and gene model numbers by different mechanisms.</title>
        <authorList>
            <person name="Ali S."/>
            <person name="Shao J."/>
            <person name="Larry D.J."/>
            <person name="Kronmiller B."/>
            <person name="Shen D."/>
            <person name="Strem M.D."/>
            <person name="Melnick R.L."/>
            <person name="Guiltinan M.J."/>
            <person name="Tyler B.M."/>
            <person name="Meinhardt L.W."/>
            <person name="Bailey B.A."/>
        </authorList>
    </citation>
    <scope>NUCLEOTIDE SEQUENCE [LARGE SCALE GENOMIC DNA]</scope>
    <source>
        <strain evidence="6">zdho120</strain>
    </source>
</reference>
<evidence type="ECO:0000256" key="3">
    <source>
        <dbReference type="SAM" id="SignalP"/>
    </source>
</evidence>
<keyword evidence="2" id="KW-1133">Transmembrane helix</keyword>
<evidence type="ECO:0000259" key="4">
    <source>
        <dbReference type="PROSITE" id="PS50011"/>
    </source>
</evidence>
<dbReference type="OrthoDB" id="129376at2759"/>
<feature type="region of interest" description="Disordered" evidence="1">
    <location>
        <begin position="338"/>
        <end position="361"/>
    </location>
</feature>
<dbReference type="InterPro" id="IPR000719">
    <property type="entry name" value="Prot_kinase_dom"/>
</dbReference>
<keyword evidence="2" id="KW-0472">Membrane</keyword>
<keyword evidence="3" id="KW-0732">Signal</keyword>
<dbReference type="GO" id="GO:0005576">
    <property type="term" value="C:extracellular region"/>
    <property type="evidence" value="ECO:0007669"/>
    <property type="project" value="InterPro"/>
</dbReference>
<dbReference type="SMART" id="SM00220">
    <property type="entry name" value="S_TKc"/>
    <property type="match status" value="1"/>
</dbReference>
<gene>
    <name evidence="5" type="ORF">PHMEG_00026984</name>
</gene>
<evidence type="ECO:0000313" key="6">
    <source>
        <dbReference type="Proteomes" id="UP000198211"/>
    </source>
</evidence>
<organism evidence="5 6">
    <name type="scientific">Phytophthora megakarya</name>
    <dbReference type="NCBI Taxonomy" id="4795"/>
    <lineage>
        <taxon>Eukaryota</taxon>
        <taxon>Sar</taxon>
        <taxon>Stramenopiles</taxon>
        <taxon>Oomycota</taxon>
        <taxon>Peronosporomycetes</taxon>
        <taxon>Peronosporales</taxon>
        <taxon>Peronosporaceae</taxon>
        <taxon>Phytophthora</taxon>
    </lineage>
</organism>
<evidence type="ECO:0000256" key="2">
    <source>
        <dbReference type="SAM" id="Phobius"/>
    </source>
</evidence>
<dbReference type="Proteomes" id="UP000198211">
    <property type="component" value="Unassembled WGS sequence"/>
</dbReference>
<keyword evidence="5" id="KW-0808">Transferase</keyword>
<name>A0A225V916_9STRA</name>
<dbReference type="SUPFAM" id="SSF56112">
    <property type="entry name" value="Protein kinase-like (PK-like)"/>
    <property type="match status" value="1"/>
</dbReference>
<keyword evidence="2" id="KW-0812">Transmembrane</keyword>
<dbReference type="InterPro" id="IPR011009">
    <property type="entry name" value="Kinase-like_dom_sf"/>
</dbReference>
<sequence length="731" mass="78097">MAFRNVFTFICMAVALQSVHAANCTDDEQTTVDNVYSDLANSTACADLIADSDVASLDYCQNSDCLSELSDALDQLPDCTGEDEIDRKTGLQSIITYCSGVNEVLDQSASASGSAGSGSVVNGEAAECTTVDVVSASSTWAFATTSACKPYLTYMTATEPVHVYAPCTATDCVAAMEGVAKELPDCTFSSVKYLNNKSEVQNALAACNAGSIIESSSSQLGFSRSSSLSGSASATYTSCTTTEVKSMWYQYVSTAENAACAEDALYSTGVLSGVNIVAACSSSCADLIGKLSDSLPNCWYDYGKVNKKEDLVNRVNGCAGTSGSLSAAIILNAEDSTAVRNSGTSDPSGAVETTDNSRSSGSTTGIIIGIAVGVVLLVLVGGILFWRYRRNKTKQESQQIHAPGDLEEATTDHIYQQLATPQKIETASTTPPISDGVLPSKRWDHEAIIAARIPRDKVVIERLINRGGFGEVYAGSYNGLPVAIKMLLPERKKILREVDAFLSEVKLMSTLDHPRIVEFIGVAWNSLTDLCIVTEFMATDLKALLSEFASQGLPVGFDHDKVKIALHVAHALTYLHSCAPPVIHRDLKSSNILLNEQMEAKVTDFGISRERIDATMTAGVGTSLWMAPEVMLGERYDDKADMFSLGVLLSEIDQHALPYSHAKNNGNSGQRLTDAAILQMVAAGKLRVEFSQAAPESMVELAHACVSMDPKQRPTAAEALYRLQTILSHEM</sequence>
<dbReference type="SMART" id="SM01187">
    <property type="entry name" value="Elicitin"/>
    <property type="match status" value="3"/>
</dbReference>
<keyword evidence="6" id="KW-1185">Reference proteome</keyword>
<proteinExistence type="predicted"/>
<feature type="signal peptide" evidence="3">
    <location>
        <begin position="1"/>
        <end position="21"/>
    </location>
</feature>
<dbReference type="PANTHER" id="PTHR44329">
    <property type="entry name" value="SERINE/THREONINE-PROTEIN KINASE TNNI3K-RELATED"/>
    <property type="match status" value="1"/>
</dbReference>
<feature type="chain" id="PRO_5012149510" evidence="3">
    <location>
        <begin position="22"/>
        <end position="731"/>
    </location>
</feature>
<dbReference type="GO" id="GO:0004674">
    <property type="term" value="F:protein serine/threonine kinase activity"/>
    <property type="evidence" value="ECO:0007669"/>
    <property type="project" value="TreeGrafter"/>
</dbReference>
<dbReference type="STRING" id="4795.A0A225V916"/>
<dbReference type="PROSITE" id="PS50011">
    <property type="entry name" value="PROTEIN_KINASE_DOM"/>
    <property type="match status" value="1"/>
</dbReference>
<evidence type="ECO:0000313" key="5">
    <source>
        <dbReference type="EMBL" id="OWZ01594.1"/>
    </source>
</evidence>